<dbReference type="Proteomes" id="UP000183615">
    <property type="component" value="Unassembled WGS sequence"/>
</dbReference>
<evidence type="ECO:0000313" key="1">
    <source>
        <dbReference type="EMBL" id="OIR21924.1"/>
    </source>
</evidence>
<protein>
    <recommendedName>
        <fullName evidence="3">THUMP domain-containing protein</fullName>
    </recommendedName>
</protein>
<evidence type="ECO:0000313" key="2">
    <source>
        <dbReference type="Proteomes" id="UP000183615"/>
    </source>
</evidence>
<name>A0A1J5U7H5_9ARCH</name>
<accession>A0A1J5U7H5</accession>
<dbReference type="AlphaFoldDB" id="A0A1J5U7H5"/>
<organism evidence="1 2">
    <name type="scientific">Marine Group III euryarchaeote CG-Epi2</name>
    <dbReference type="NCBI Taxonomy" id="1888996"/>
    <lineage>
        <taxon>Archaea</taxon>
        <taxon>Methanobacteriati</taxon>
        <taxon>Thermoplasmatota</taxon>
        <taxon>Thermoplasmata</taxon>
        <taxon>Candidatus Thermoprofundales</taxon>
    </lineage>
</organism>
<comment type="caution">
    <text evidence="1">The sequence shown here is derived from an EMBL/GenBank/DDBJ whole genome shotgun (WGS) entry which is preliminary data.</text>
</comment>
<gene>
    <name evidence="1" type="ORF">BET99_05475</name>
</gene>
<evidence type="ECO:0008006" key="3">
    <source>
        <dbReference type="Google" id="ProtNLM"/>
    </source>
</evidence>
<reference evidence="1 2" key="1">
    <citation type="submission" date="2016-08" db="EMBL/GenBank/DDBJ databases">
        <title>New Insights into Marine Group III Euryarchaeota, from dark to light.</title>
        <authorList>
            <person name="Haro-Moreno J.M."/>
            <person name="Rodriguez-Valera F."/>
            <person name="Lopez-Garcia P."/>
            <person name="Moreira D."/>
            <person name="Martin-Cuadrado A.B."/>
        </authorList>
    </citation>
    <scope>NUCLEOTIDE SEQUENCE [LARGE SCALE GENOMIC DNA]</scope>
    <source>
        <strain evidence="1">CG-Epi2</strain>
    </source>
</reference>
<sequence>MFELNKIEVFAPLCLSCLGRAFGKVGFGLDNRERGIEILNQLEIKEGCDLQERLIVEEVDCSLCDGLISEISNFRDLVIDSFSDYSISSFKIGTIVDKDILNRISIKSINRY</sequence>
<proteinExistence type="predicted"/>
<dbReference type="EMBL" id="MIYZ01000029">
    <property type="protein sequence ID" value="OIR21924.1"/>
    <property type="molecule type" value="Genomic_DNA"/>
</dbReference>